<evidence type="ECO:0000256" key="1">
    <source>
        <dbReference type="ARBA" id="ARBA00000822"/>
    </source>
</evidence>
<comment type="caution">
    <text evidence="20">The sequence shown here is derived from an EMBL/GenBank/DDBJ whole genome shotgun (WGS) entry which is preliminary data.</text>
</comment>
<evidence type="ECO:0000256" key="5">
    <source>
        <dbReference type="ARBA" id="ARBA00022525"/>
    </source>
</evidence>
<feature type="domain" description="Chitin-binding type-1" evidence="17">
    <location>
        <begin position="458"/>
        <end position="528"/>
    </location>
</feature>
<proteinExistence type="inferred from homology"/>
<dbReference type="Pfam" id="PF00187">
    <property type="entry name" value="Chitin_bind_1"/>
    <property type="match status" value="1"/>
</dbReference>
<dbReference type="Gene3D" id="3.20.20.80">
    <property type="entry name" value="Glycosidases"/>
    <property type="match status" value="1"/>
</dbReference>
<evidence type="ECO:0000256" key="14">
    <source>
        <dbReference type="RuleBase" id="RU000489"/>
    </source>
</evidence>
<evidence type="ECO:0000256" key="8">
    <source>
        <dbReference type="ARBA" id="ARBA00023024"/>
    </source>
</evidence>
<feature type="signal peptide" evidence="16">
    <location>
        <begin position="1"/>
        <end position="20"/>
    </location>
</feature>
<feature type="region of interest" description="Disordered" evidence="15">
    <location>
        <begin position="89"/>
        <end position="157"/>
    </location>
</feature>
<evidence type="ECO:0000256" key="13">
    <source>
        <dbReference type="PROSITE-ProRule" id="PRU00261"/>
    </source>
</evidence>
<feature type="disulfide bond" evidence="13">
    <location>
        <begin position="488"/>
        <end position="502"/>
    </location>
</feature>
<dbReference type="Pfam" id="PF01476">
    <property type="entry name" value="LysM"/>
    <property type="match status" value="2"/>
</dbReference>
<keyword evidence="6 13" id="KW-0147">Chitin-binding</keyword>
<comment type="catalytic activity">
    <reaction evidence="1">
        <text>Random endo-hydrolysis of N-acetyl-beta-D-glucosaminide (1-&gt;4)-beta-linkages in chitin and chitodextrins.</text>
        <dbReference type="EC" id="3.2.1.14"/>
    </reaction>
</comment>
<dbReference type="PANTHER" id="PTHR47700">
    <property type="entry name" value="V CHITINASE, PUTATIVE (AFU_ORTHOLOGUE AFUA_6G13720)-RELATED"/>
    <property type="match status" value="1"/>
</dbReference>
<dbReference type="SUPFAM" id="SSF54106">
    <property type="entry name" value="LysM domain"/>
    <property type="match status" value="1"/>
</dbReference>
<keyword evidence="10" id="KW-0119">Carbohydrate metabolism</keyword>
<dbReference type="CDD" id="cd00035">
    <property type="entry name" value="ChtBD1"/>
    <property type="match status" value="1"/>
</dbReference>
<keyword evidence="5" id="KW-0964">Secreted</keyword>
<dbReference type="Proteomes" id="UP001303160">
    <property type="component" value="Unassembled WGS sequence"/>
</dbReference>
<dbReference type="Gene3D" id="3.10.50.10">
    <property type="match status" value="1"/>
</dbReference>
<dbReference type="GO" id="GO:0006032">
    <property type="term" value="P:chitin catabolic process"/>
    <property type="evidence" value="ECO:0007669"/>
    <property type="project" value="UniProtKB-KW"/>
</dbReference>
<keyword evidence="8" id="KW-0146">Chitin degradation</keyword>
<evidence type="ECO:0000313" key="21">
    <source>
        <dbReference type="Proteomes" id="UP001303160"/>
    </source>
</evidence>
<evidence type="ECO:0000256" key="12">
    <source>
        <dbReference type="ARBA" id="ARBA00023326"/>
    </source>
</evidence>
<evidence type="ECO:0000256" key="11">
    <source>
        <dbReference type="ARBA" id="ARBA00023295"/>
    </source>
</evidence>
<dbReference type="GO" id="GO:0008843">
    <property type="term" value="F:endochitinase activity"/>
    <property type="evidence" value="ECO:0007669"/>
    <property type="project" value="UniProtKB-EC"/>
</dbReference>
<keyword evidence="11 14" id="KW-0326">Glycosidase</keyword>
<feature type="domain" description="LysM" evidence="18">
    <location>
        <begin position="395"/>
        <end position="445"/>
    </location>
</feature>
<dbReference type="InterPro" id="IPR001223">
    <property type="entry name" value="Glyco_hydro18_cat"/>
</dbReference>
<dbReference type="InterPro" id="IPR001579">
    <property type="entry name" value="Glyco_hydro_18_chit_AS"/>
</dbReference>
<evidence type="ECO:0000256" key="6">
    <source>
        <dbReference type="ARBA" id="ARBA00022669"/>
    </source>
</evidence>
<evidence type="ECO:0000256" key="16">
    <source>
        <dbReference type="SAM" id="SignalP"/>
    </source>
</evidence>
<keyword evidence="9" id="KW-0843">Virulence</keyword>
<dbReference type="InterPro" id="IPR018392">
    <property type="entry name" value="LysM"/>
</dbReference>
<dbReference type="InterPro" id="IPR011583">
    <property type="entry name" value="Chitinase_II/V-like_cat"/>
</dbReference>
<dbReference type="PANTHER" id="PTHR47700:SF2">
    <property type="entry name" value="CHITINASE"/>
    <property type="match status" value="1"/>
</dbReference>
<keyword evidence="16" id="KW-0732">Signal</keyword>
<organism evidence="20 21">
    <name type="scientific">Triangularia verruculosa</name>
    <dbReference type="NCBI Taxonomy" id="2587418"/>
    <lineage>
        <taxon>Eukaryota</taxon>
        <taxon>Fungi</taxon>
        <taxon>Dikarya</taxon>
        <taxon>Ascomycota</taxon>
        <taxon>Pezizomycotina</taxon>
        <taxon>Sordariomycetes</taxon>
        <taxon>Sordariomycetidae</taxon>
        <taxon>Sordariales</taxon>
        <taxon>Podosporaceae</taxon>
        <taxon>Triangularia</taxon>
    </lineage>
</organism>
<dbReference type="SUPFAM" id="SSF57016">
    <property type="entry name" value="Plant lectins/antimicrobial peptides"/>
    <property type="match status" value="1"/>
</dbReference>
<feature type="compositionally biased region" description="Low complexity" evidence="15">
    <location>
        <begin position="91"/>
        <end position="112"/>
    </location>
</feature>
<dbReference type="Pfam" id="PF00704">
    <property type="entry name" value="Glyco_hydro_18"/>
    <property type="match status" value="1"/>
</dbReference>
<dbReference type="SMART" id="SM00257">
    <property type="entry name" value="LysM"/>
    <property type="match status" value="2"/>
</dbReference>
<dbReference type="SMART" id="SM00636">
    <property type="entry name" value="Glyco_18"/>
    <property type="match status" value="1"/>
</dbReference>
<dbReference type="GO" id="GO:0008061">
    <property type="term" value="F:chitin binding"/>
    <property type="evidence" value="ECO:0007669"/>
    <property type="project" value="UniProtKB-UniRule"/>
</dbReference>
<evidence type="ECO:0000259" key="18">
    <source>
        <dbReference type="PROSITE" id="PS51782"/>
    </source>
</evidence>
<dbReference type="PROSITE" id="PS51782">
    <property type="entry name" value="LYSM"/>
    <property type="match status" value="2"/>
</dbReference>
<reference evidence="20" key="1">
    <citation type="journal article" date="2023" name="Mol. Phylogenet. Evol.">
        <title>Genome-scale phylogeny and comparative genomics of the fungal order Sordariales.</title>
        <authorList>
            <person name="Hensen N."/>
            <person name="Bonometti L."/>
            <person name="Westerberg I."/>
            <person name="Brannstrom I.O."/>
            <person name="Guillou S."/>
            <person name="Cros-Aarteil S."/>
            <person name="Calhoun S."/>
            <person name="Haridas S."/>
            <person name="Kuo A."/>
            <person name="Mondo S."/>
            <person name="Pangilinan J."/>
            <person name="Riley R."/>
            <person name="LaButti K."/>
            <person name="Andreopoulos B."/>
            <person name="Lipzen A."/>
            <person name="Chen C."/>
            <person name="Yan M."/>
            <person name="Daum C."/>
            <person name="Ng V."/>
            <person name="Clum A."/>
            <person name="Steindorff A."/>
            <person name="Ohm R.A."/>
            <person name="Martin F."/>
            <person name="Silar P."/>
            <person name="Natvig D.O."/>
            <person name="Lalanne C."/>
            <person name="Gautier V."/>
            <person name="Ament-Velasquez S.L."/>
            <person name="Kruys A."/>
            <person name="Hutchinson M.I."/>
            <person name="Powell A.J."/>
            <person name="Barry K."/>
            <person name="Miller A.N."/>
            <person name="Grigoriev I.V."/>
            <person name="Debuchy R."/>
            <person name="Gladieux P."/>
            <person name="Hiltunen Thoren M."/>
            <person name="Johannesson H."/>
        </authorList>
    </citation>
    <scope>NUCLEOTIDE SEQUENCE</scope>
    <source>
        <strain evidence="20">CBS 315.58</strain>
    </source>
</reference>
<feature type="disulfide bond" evidence="13">
    <location>
        <begin position="483"/>
        <end position="495"/>
    </location>
</feature>
<feature type="disulfide bond" evidence="13">
    <location>
        <begin position="522"/>
        <end position="526"/>
    </location>
</feature>
<evidence type="ECO:0000259" key="19">
    <source>
        <dbReference type="PROSITE" id="PS51910"/>
    </source>
</evidence>
<feature type="compositionally biased region" description="Polar residues" evidence="15">
    <location>
        <begin position="117"/>
        <end position="145"/>
    </location>
</feature>
<dbReference type="EC" id="3.2.1.14" evidence="4"/>
<comment type="similarity">
    <text evidence="3">Belongs to the glycosyl hydrolase 18 family. Chitinase class V subfamily.</text>
</comment>
<dbReference type="GO" id="GO:0005576">
    <property type="term" value="C:extracellular region"/>
    <property type="evidence" value="ECO:0007669"/>
    <property type="project" value="UniProtKB-SubCell"/>
</dbReference>
<feature type="domain" description="LysM" evidence="18">
    <location>
        <begin position="333"/>
        <end position="378"/>
    </location>
</feature>
<keyword evidence="21" id="KW-1185">Reference proteome</keyword>
<reference evidence="20" key="2">
    <citation type="submission" date="2023-05" db="EMBL/GenBank/DDBJ databases">
        <authorList>
            <consortium name="Lawrence Berkeley National Laboratory"/>
            <person name="Steindorff A."/>
            <person name="Hensen N."/>
            <person name="Bonometti L."/>
            <person name="Westerberg I."/>
            <person name="Brannstrom I.O."/>
            <person name="Guillou S."/>
            <person name="Cros-Aarteil S."/>
            <person name="Calhoun S."/>
            <person name="Haridas S."/>
            <person name="Kuo A."/>
            <person name="Mondo S."/>
            <person name="Pangilinan J."/>
            <person name="Riley R."/>
            <person name="Labutti K."/>
            <person name="Andreopoulos B."/>
            <person name="Lipzen A."/>
            <person name="Chen C."/>
            <person name="Yanf M."/>
            <person name="Daum C."/>
            <person name="Ng V."/>
            <person name="Clum A."/>
            <person name="Ohm R."/>
            <person name="Martin F."/>
            <person name="Silar P."/>
            <person name="Natvig D."/>
            <person name="Lalanne C."/>
            <person name="Gautier V."/>
            <person name="Ament-Velasquez S.L."/>
            <person name="Kruys A."/>
            <person name="Hutchinson M.I."/>
            <person name="Powell A.J."/>
            <person name="Barry K."/>
            <person name="Miller A.N."/>
            <person name="Grigoriev I.V."/>
            <person name="Debuchy R."/>
            <person name="Gladieux P."/>
            <person name="Thoren M.H."/>
            <person name="Johannesson H."/>
        </authorList>
    </citation>
    <scope>NUCLEOTIDE SEQUENCE</scope>
    <source>
        <strain evidence="20">CBS 315.58</strain>
    </source>
</reference>
<protein>
    <recommendedName>
        <fullName evidence="4">chitinase</fullName>
        <ecNumber evidence="4">3.2.1.14</ecNumber>
    </recommendedName>
</protein>
<dbReference type="CDD" id="cd00118">
    <property type="entry name" value="LysM"/>
    <property type="match status" value="1"/>
</dbReference>
<sequence>MFGTARVAIAALAVIGRATAASHIDSIYLPGEDACPVRCDISGPNPDNWTVYHSVARLDLCDKPVVLSFSIFNALDDADLAAPSIRACAQGSGSSSSDNGNGNGNVLSSPGGPIKSRQLSSSSRVYGRQSGNSTKPESDATQGEQAQAGWKESSSRSGGADVLALSAQLKGFLDSMTTEIKSSLGPSLFFIHQSDIKTSLGIYAASGVSTAPLIDTFVNFTQTRGYAGDSLVQACSRNTDTSLPAALGIIASTGPESLISVQRVVSQWANQSCVALKSSGYEASTLPTQLQTIAMSSNPESVVSIRSPGSASDQSSTKAAGGLGNLWKRATCTTADVAAGNLCADLARKCGITVEQLLKFNPQANFCTTLKVPQKVCCSAGDLPIPKPDANGNCATYKVLSGDSCWSITNALSGLISVDDLEKYNKNTWGWGTCNNLQPNTLICLSSGAPPLPLPVPDTVCGPIKPGTTRPPAGTNLASLNPCPLNACCGVWGYCGTTDEFCRPIPAGQAPGAPQKAGDPICISNCGTGIVNNASPPPSFFTIGYFEGYGLSKPCDQVDIRTVDMKKYTHIHFAFATVTPNTYEVDMGPTINQFYHFKQITGPKKILAFGGWTFSTDPATYGIFRAGVLSANRQRMAQNIANFIMTNNLDGVDIDWEYPAAPDLPDIPTADPIEGENYYRFLVTLRGLLPKEKSVSFAAPASFWYLQGYPIAKIMNVVDYVIYMTYDLHGQWDYGKKWGASGCPSGNCLQSHVNMTETLNALSMITKAGVPANKIVVGVTSYGRSFQMTTPGCTGPTCTYTGPESGATKGRCTGTAGYLSNAEIRDILDTNPTARTNFDSVTQTDILVYNQTQWVGYMSDNNKNARKQRFKALNFLGTTDWAISLDNIGLVKPPVESVIGPNESFYWPQNAVDPRIDASCDKYKDIILEAWSEAGELTKAPYEWTRWNKYQNAMNDYIGKKSGQVPWFNDHVWYNFKRHSDAHYGGSGSQRGIYNYYFCDKDAVPLKGDWPGDPCRYAAVGGVAAVTFRFPGTVFSKYYTLLCPFWLGTIKGAPQFTSLKKLKGEADSFPTLQKQIDRWSTVRALTIFHETTHWQDISWPTCDSRPKGKKEIYAPEKIVGNARNGGDDGYELNLRTAHAWTLAATAMWMMQRWPSIGVPQPARAIPSMAEITEDPDDEHVDVAIAQFDASRVDESRFTRMSQHMAGGGGINNACIEGQYDLEDQCLALCNLGDEGRKCSQNSDKTWQCKDCDKPPTKCTSGLYSGGWDQCYSNCKDGLCSRNAGENGVRCTC</sequence>
<keyword evidence="12" id="KW-0624">Polysaccharide degradation</keyword>
<gene>
    <name evidence="20" type="ORF">QBC40DRAFT_279628</name>
</gene>
<evidence type="ECO:0000256" key="3">
    <source>
        <dbReference type="ARBA" id="ARBA00008682"/>
    </source>
</evidence>
<evidence type="ECO:0000313" key="20">
    <source>
        <dbReference type="EMBL" id="KAK4200586.1"/>
    </source>
</evidence>
<dbReference type="PROSITE" id="PS51910">
    <property type="entry name" value="GH18_2"/>
    <property type="match status" value="1"/>
</dbReference>
<dbReference type="PROSITE" id="PS01095">
    <property type="entry name" value="GH18_1"/>
    <property type="match status" value="1"/>
</dbReference>
<dbReference type="InterPro" id="IPR029070">
    <property type="entry name" value="Chitinase_insertion_sf"/>
</dbReference>
<dbReference type="InterPro" id="IPR036861">
    <property type="entry name" value="Endochitinase-like_sf"/>
</dbReference>
<dbReference type="PROSITE" id="PS50941">
    <property type="entry name" value="CHIT_BIND_I_2"/>
    <property type="match status" value="1"/>
</dbReference>
<dbReference type="InterPro" id="IPR001002">
    <property type="entry name" value="Chitin-bd_1"/>
</dbReference>
<feature type="domain" description="GH18" evidence="19">
    <location>
        <begin position="540"/>
        <end position="898"/>
    </location>
</feature>
<feature type="chain" id="PRO_5043025717" description="chitinase" evidence="16">
    <location>
        <begin position="21"/>
        <end position="1292"/>
    </location>
</feature>
<dbReference type="InterPro" id="IPR036779">
    <property type="entry name" value="LysM_dom_sf"/>
</dbReference>
<evidence type="ECO:0000259" key="17">
    <source>
        <dbReference type="PROSITE" id="PS50941"/>
    </source>
</evidence>
<comment type="caution">
    <text evidence="13">Lacks conserved residue(s) required for the propagation of feature annotation.</text>
</comment>
<name>A0AAN7ATI3_9PEZI</name>
<dbReference type="InterPro" id="IPR017853">
    <property type="entry name" value="GH"/>
</dbReference>
<dbReference type="GO" id="GO:0000272">
    <property type="term" value="P:polysaccharide catabolic process"/>
    <property type="evidence" value="ECO:0007669"/>
    <property type="project" value="UniProtKB-KW"/>
</dbReference>
<dbReference type="SUPFAM" id="SSF51445">
    <property type="entry name" value="(Trans)glycosidases"/>
    <property type="match status" value="1"/>
</dbReference>
<dbReference type="Gene3D" id="3.10.350.10">
    <property type="entry name" value="LysM domain"/>
    <property type="match status" value="2"/>
</dbReference>
<evidence type="ECO:0000256" key="7">
    <source>
        <dbReference type="ARBA" id="ARBA00022801"/>
    </source>
</evidence>
<evidence type="ECO:0000256" key="4">
    <source>
        <dbReference type="ARBA" id="ARBA00012729"/>
    </source>
</evidence>
<evidence type="ECO:0000256" key="10">
    <source>
        <dbReference type="ARBA" id="ARBA00023277"/>
    </source>
</evidence>
<dbReference type="EMBL" id="MU863917">
    <property type="protein sequence ID" value="KAK4200586.1"/>
    <property type="molecule type" value="Genomic_DNA"/>
</dbReference>
<evidence type="ECO:0000256" key="2">
    <source>
        <dbReference type="ARBA" id="ARBA00004613"/>
    </source>
</evidence>
<dbReference type="CDD" id="cd02878">
    <property type="entry name" value="GH18_zymocin_alpha"/>
    <property type="match status" value="1"/>
</dbReference>
<accession>A0AAN7ATI3</accession>
<evidence type="ECO:0000256" key="9">
    <source>
        <dbReference type="ARBA" id="ARBA00023026"/>
    </source>
</evidence>
<dbReference type="Gene3D" id="3.30.60.10">
    <property type="entry name" value="Endochitinase-like"/>
    <property type="match status" value="1"/>
</dbReference>
<dbReference type="SMART" id="SM00270">
    <property type="entry name" value="ChtBD1"/>
    <property type="match status" value="1"/>
</dbReference>
<keyword evidence="7 14" id="KW-0378">Hydrolase</keyword>
<keyword evidence="13" id="KW-1015">Disulfide bond</keyword>
<comment type="subcellular location">
    <subcellularLocation>
        <location evidence="2">Secreted</location>
    </subcellularLocation>
</comment>
<dbReference type="SUPFAM" id="SSF54556">
    <property type="entry name" value="Chitinase insertion domain"/>
    <property type="match status" value="1"/>
</dbReference>
<evidence type="ECO:0000256" key="15">
    <source>
        <dbReference type="SAM" id="MobiDB-lite"/>
    </source>
</evidence>
<dbReference type="InterPro" id="IPR053214">
    <property type="entry name" value="LysM12-like"/>
</dbReference>